<gene>
    <name evidence="2" type="ORF">G3M70_11585</name>
</gene>
<dbReference type="AlphaFoldDB" id="A0A7T0G139"/>
<evidence type="ECO:0000256" key="1">
    <source>
        <dbReference type="SAM" id="Phobius"/>
    </source>
</evidence>
<name>A0A7T0G139_9BACT</name>
<feature type="transmembrane region" description="Helical" evidence="1">
    <location>
        <begin position="21"/>
        <end position="47"/>
    </location>
</feature>
<dbReference type="Proteomes" id="UP000594688">
    <property type="component" value="Chromosome"/>
</dbReference>
<sequence length="278" mass="30095">MKNHIANPDRALSLSRQESGFTLIELLLTVTVMVAIAFTVTGTFIGVDQDARAQLTRVEMQEVAAAIRQFRQDTGYYPKQGLFNHVADGGSIDLDPGNDPDPAVDISRFESPANLEQLYQEPTTDNDIPATTTGPCANCVMRWDPDTGRGWRGPYLKRESLVDVGDDLEEDGLGNPDTIATGPHLNVLGVADPQEQAPQFDGGADDCTENLANTACLLDWRPRAGDPSFLTHGRPFLYFIMSSADANVTGCNSPCVTAFGLNGRYDQGNDDDIVVSVN</sequence>
<organism evidence="2 3">
    <name type="scientific">Candidatus Nitronauta litoralis</name>
    <dbReference type="NCBI Taxonomy" id="2705533"/>
    <lineage>
        <taxon>Bacteria</taxon>
        <taxon>Pseudomonadati</taxon>
        <taxon>Nitrospinota/Tectimicrobiota group</taxon>
        <taxon>Nitrospinota</taxon>
        <taxon>Nitrospinia</taxon>
        <taxon>Nitrospinales</taxon>
        <taxon>Nitrospinaceae</taxon>
        <taxon>Candidatus Nitronauta</taxon>
    </lineage>
</organism>
<dbReference type="PROSITE" id="PS00409">
    <property type="entry name" value="PROKAR_NTER_METHYL"/>
    <property type="match status" value="1"/>
</dbReference>
<keyword evidence="1" id="KW-0472">Membrane</keyword>
<accession>A0A7T0G139</accession>
<evidence type="ECO:0000313" key="3">
    <source>
        <dbReference type="Proteomes" id="UP000594688"/>
    </source>
</evidence>
<reference evidence="2 3" key="1">
    <citation type="submission" date="2020-02" db="EMBL/GenBank/DDBJ databases">
        <title>Genomic and physiological characterization of two novel Nitrospinaceae genera.</title>
        <authorList>
            <person name="Mueller A.J."/>
            <person name="Jung M.-Y."/>
            <person name="Strachan C.R."/>
            <person name="Herbold C.W."/>
            <person name="Kirkegaard R.H."/>
            <person name="Daims H."/>
        </authorList>
    </citation>
    <scope>NUCLEOTIDE SEQUENCE [LARGE SCALE GENOMIC DNA]</scope>
    <source>
        <strain evidence="2">EB</strain>
    </source>
</reference>
<dbReference type="KEGG" id="nli:G3M70_11585"/>
<dbReference type="InterPro" id="IPR012902">
    <property type="entry name" value="N_methyl_site"/>
</dbReference>
<dbReference type="SUPFAM" id="SSF54523">
    <property type="entry name" value="Pili subunits"/>
    <property type="match status" value="1"/>
</dbReference>
<proteinExistence type="predicted"/>
<dbReference type="InterPro" id="IPR045584">
    <property type="entry name" value="Pilin-like"/>
</dbReference>
<evidence type="ECO:0000313" key="2">
    <source>
        <dbReference type="EMBL" id="QPJ62476.1"/>
    </source>
</evidence>
<dbReference type="Gene3D" id="3.30.700.10">
    <property type="entry name" value="Glycoprotein, Type 4 Pilin"/>
    <property type="match status" value="1"/>
</dbReference>
<keyword evidence="1" id="KW-0812">Transmembrane</keyword>
<keyword evidence="1" id="KW-1133">Transmembrane helix</keyword>
<dbReference type="EMBL" id="CP048685">
    <property type="protein sequence ID" value="QPJ62476.1"/>
    <property type="molecule type" value="Genomic_DNA"/>
</dbReference>
<protein>
    <submittedName>
        <fullName evidence="2">Type II secretion system protein</fullName>
    </submittedName>
</protein>